<gene>
    <name evidence="2" type="ORF">R3P38DRAFT_2764810</name>
</gene>
<feature type="region of interest" description="Disordered" evidence="1">
    <location>
        <begin position="134"/>
        <end position="167"/>
    </location>
</feature>
<name>A0AAW0DCG9_9AGAR</name>
<keyword evidence="3" id="KW-1185">Reference proteome</keyword>
<evidence type="ECO:0000256" key="1">
    <source>
        <dbReference type="SAM" id="MobiDB-lite"/>
    </source>
</evidence>
<accession>A0AAW0DCG9</accession>
<dbReference type="EMBL" id="JAWWNJ010000009">
    <property type="protein sequence ID" value="KAK7048907.1"/>
    <property type="molecule type" value="Genomic_DNA"/>
</dbReference>
<reference evidence="2 3" key="1">
    <citation type="journal article" date="2024" name="J Genomics">
        <title>Draft genome sequencing and assembly of Favolaschia claudopus CIRM-BRFM 2984 isolated from oak limbs.</title>
        <authorList>
            <person name="Navarro D."/>
            <person name="Drula E."/>
            <person name="Chaduli D."/>
            <person name="Cazenave R."/>
            <person name="Ahrendt S."/>
            <person name="Wang J."/>
            <person name="Lipzen A."/>
            <person name="Daum C."/>
            <person name="Barry K."/>
            <person name="Grigoriev I.V."/>
            <person name="Favel A."/>
            <person name="Rosso M.N."/>
            <person name="Martin F."/>
        </authorList>
    </citation>
    <scope>NUCLEOTIDE SEQUENCE [LARGE SCALE GENOMIC DNA]</scope>
    <source>
        <strain evidence="2 3">CIRM-BRFM 2984</strain>
    </source>
</reference>
<feature type="region of interest" description="Disordered" evidence="1">
    <location>
        <begin position="189"/>
        <end position="217"/>
    </location>
</feature>
<dbReference type="Proteomes" id="UP001362999">
    <property type="component" value="Unassembled WGS sequence"/>
</dbReference>
<evidence type="ECO:0000313" key="3">
    <source>
        <dbReference type="Proteomes" id="UP001362999"/>
    </source>
</evidence>
<feature type="compositionally biased region" description="Polar residues" evidence="1">
    <location>
        <begin position="192"/>
        <end position="210"/>
    </location>
</feature>
<dbReference type="AlphaFoldDB" id="A0AAW0DCG9"/>
<evidence type="ECO:0000313" key="2">
    <source>
        <dbReference type="EMBL" id="KAK7048907.1"/>
    </source>
</evidence>
<comment type="caution">
    <text evidence="2">The sequence shown here is derived from an EMBL/GenBank/DDBJ whole genome shotgun (WGS) entry which is preliminary data.</text>
</comment>
<sequence>MPTIPRPTTPLWADPAPPSSMSGTKSHLIQLEETRAAVPALMMHMVSGSETRRVLVSRGVRCSRKKRLLGRLLEMTRAQRNGYRIREVRNCEEREGVKCVEWTERWLGVTVAATFREGKARRRADRVYRRVLDRRGAPSNKAAKSQRTQAVARRETVGRRGGEERSDGIVSGLRGAIKCSIGMGFEGEKQVTPATSRTMAQTDNLLQPSTGRPEVIL</sequence>
<protein>
    <submittedName>
        <fullName evidence="2">Uncharacterized protein</fullName>
    </submittedName>
</protein>
<organism evidence="2 3">
    <name type="scientific">Favolaschia claudopus</name>
    <dbReference type="NCBI Taxonomy" id="2862362"/>
    <lineage>
        <taxon>Eukaryota</taxon>
        <taxon>Fungi</taxon>
        <taxon>Dikarya</taxon>
        <taxon>Basidiomycota</taxon>
        <taxon>Agaricomycotina</taxon>
        <taxon>Agaricomycetes</taxon>
        <taxon>Agaricomycetidae</taxon>
        <taxon>Agaricales</taxon>
        <taxon>Marasmiineae</taxon>
        <taxon>Mycenaceae</taxon>
        <taxon>Favolaschia</taxon>
    </lineage>
</organism>
<proteinExistence type="predicted"/>
<feature type="compositionally biased region" description="Basic and acidic residues" evidence="1">
    <location>
        <begin position="152"/>
        <end position="167"/>
    </location>
</feature>
<feature type="region of interest" description="Disordered" evidence="1">
    <location>
        <begin position="1"/>
        <end position="25"/>
    </location>
</feature>